<gene>
    <name evidence="1" type="ORF">SDC9_190843</name>
</gene>
<name>A0A645I4D6_9ZZZZ</name>
<organism evidence="1">
    <name type="scientific">bioreactor metagenome</name>
    <dbReference type="NCBI Taxonomy" id="1076179"/>
    <lineage>
        <taxon>unclassified sequences</taxon>
        <taxon>metagenomes</taxon>
        <taxon>ecological metagenomes</taxon>
    </lineage>
</organism>
<dbReference type="EMBL" id="VSSQ01101592">
    <property type="protein sequence ID" value="MPN43284.1"/>
    <property type="molecule type" value="Genomic_DNA"/>
</dbReference>
<comment type="caution">
    <text evidence="1">The sequence shown here is derived from an EMBL/GenBank/DDBJ whole genome shotgun (WGS) entry which is preliminary data.</text>
</comment>
<dbReference type="AlphaFoldDB" id="A0A645I4D6"/>
<sequence>MLRGDETGGGEAGDGIVPVVVLHVEHMAPVHAAGHVDRDVQAAIARHGFIHRALDVGIDARIALQRKGFQAALAQEVDGVVGRRLAHVGNADPRAFAGEEVGNGAADVGARTKHNGDFVLESIHDAFFS</sequence>
<evidence type="ECO:0000313" key="1">
    <source>
        <dbReference type="EMBL" id="MPN43284.1"/>
    </source>
</evidence>
<accession>A0A645I4D6</accession>
<protein>
    <submittedName>
        <fullName evidence="1">Uncharacterized protein</fullName>
    </submittedName>
</protein>
<proteinExistence type="predicted"/>
<reference evidence="1" key="1">
    <citation type="submission" date="2019-08" db="EMBL/GenBank/DDBJ databases">
        <authorList>
            <person name="Kucharzyk K."/>
            <person name="Murdoch R.W."/>
            <person name="Higgins S."/>
            <person name="Loffler F."/>
        </authorList>
    </citation>
    <scope>NUCLEOTIDE SEQUENCE</scope>
</reference>